<comment type="caution">
    <text evidence="16">The sequence shown here is derived from an EMBL/GenBank/DDBJ whole genome shotgun (WGS) entry which is preliminary data.</text>
</comment>
<dbReference type="SUPFAM" id="SSF53850">
    <property type="entry name" value="Periplasmic binding protein-like II"/>
    <property type="match status" value="1"/>
</dbReference>
<evidence type="ECO:0000259" key="15">
    <source>
        <dbReference type="Pfam" id="PF10613"/>
    </source>
</evidence>
<keyword evidence="8 13" id="KW-0472">Membrane</keyword>
<sequence length="357" mass="40257">MRSCCRNERGVTGIYEALMRDLCPAVIEEVIVSNTGPLPLPVPANLHLVHVSPRGRRFQVLTPPDGQWGGPLPDGNVSGIIGQVARREAHLAICEITITGSRETVVDFTSPYYLEATTMVSPAPALRSRIFAIFSPFTYQVWVCIAAATLAVGPVAFILATLMDAYVSPLPSRRGPHEYSFHMFRNLVVQTNLIKTSELPHRILFISWILFCFYVCALYSGTLTAVLAAPSYEPTVDSLQDLPRAVRQGYTLGMIKDTSMMFLFKEAKEGIYREVWQLFDHSAESQSFFRDPFSGFDKILQRRLVMFFPSLNGELQAIYRGRQRYYFAPTTSTRRRMAWRASGALLSWPSSVRCEYQ</sequence>
<dbReference type="Pfam" id="PF10613">
    <property type="entry name" value="Lig_chan-Glu_bd"/>
    <property type="match status" value="1"/>
</dbReference>
<feature type="transmembrane region" description="Helical" evidence="13">
    <location>
        <begin position="205"/>
        <end position="229"/>
    </location>
</feature>
<dbReference type="Pfam" id="PF00060">
    <property type="entry name" value="Lig_chan"/>
    <property type="match status" value="1"/>
</dbReference>
<dbReference type="InterPro" id="IPR001320">
    <property type="entry name" value="Iontro_rcpt_C"/>
</dbReference>
<protein>
    <submittedName>
        <fullName evidence="16">Uncharacterized protein</fullName>
    </submittedName>
</protein>
<feature type="domain" description="Ionotropic glutamate receptor C-terminal" evidence="14">
    <location>
        <begin position="139"/>
        <end position="243"/>
    </location>
</feature>
<feature type="domain" description="Ionotropic glutamate receptor L-glutamate and glycine-binding" evidence="15">
    <location>
        <begin position="58"/>
        <end position="121"/>
    </location>
</feature>
<keyword evidence="3" id="KW-0813">Transport</keyword>
<evidence type="ECO:0000256" key="6">
    <source>
        <dbReference type="ARBA" id="ARBA00022989"/>
    </source>
</evidence>
<dbReference type="InterPro" id="IPR052192">
    <property type="entry name" value="Insect_Ionotropic_Sensory_Rcpt"/>
</dbReference>
<evidence type="ECO:0000256" key="12">
    <source>
        <dbReference type="ARBA" id="ARBA00023303"/>
    </source>
</evidence>
<dbReference type="Proteomes" id="UP001487740">
    <property type="component" value="Unassembled WGS sequence"/>
</dbReference>
<evidence type="ECO:0000256" key="3">
    <source>
        <dbReference type="ARBA" id="ARBA00022448"/>
    </source>
</evidence>
<evidence type="ECO:0000259" key="14">
    <source>
        <dbReference type="Pfam" id="PF00060"/>
    </source>
</evidence>
<keyword evidence="9" id="KW-0675">Receptor</keyword>
<dbReference type="PANTHER" id="PTHR42643:SF24">
    <property type="entry name" value="IONOTROPIC RECEPTOR 60A"/>
    <property type="match status" value="1"/>
</dbReference>
<keyword evidence="10" id="KW-0325">Glycoprotein</keyword>
<dbReference type="AlphaFoldDB" id="A0AAW0SZS6"/>
<organism evidence="16 17">
    <name type="scientific">Scylla paramamosain</name>
    <name type="common">Mud crab</name>
    <dbReference type="NCBI Taxonomy" id="85552"/>
    <lineage>
        <taxon>Eukaryota</taxon>
        <taxon>Metazoa</taxon>
        <taxon>Ecdysozoa</taxon>
        <taxon>Arthropoda</taxon>
        <taxon>Crustacea</taxon>
        <taxon>Multicrustacea</taxon>
        <taxon>Malacostraca</taxon>
        <taxon>Eumalacostraca</taxon>
        <taxon>Eucarida</taxon>
        <taxon>Decapoda</taxon>
        <taxon>Pleocyemata</taxon>
        <taxon>Brachyura</taxon>
        <taxon>Eubrachyura</taxon>
        <taxon>Portunoidea</taxon>
        <taxon>Portunidae</taxon>
        <taxon>Portuninae</taxon>
        <taxon>Scylla</taxon>
    </lineage>
</organism>
<evidence type="ECO:0000256" key="5">
    <source>
        <dbReference type="ARBA" id="ARBA00022692"/>
    </source>
</evidence>
<dbReference type="GO" id="GO:0005886">
    <property type="term" value="C:plasma membrane"/>
    <property type="evidence" value="ECO:0007669"/>
    <property type="project" value="UniProtKB-SubCell"/>
</dbReference>
<evidence type="ECO:0000313" key="17">
    <source>
        <dbReference type="Proteomes" id="UP001487740"/>
    </source>
</evidence>
<evidence type="ECO:0000256" key="8">
    <source>
        <dbReference type="ARBA" id="ARBA00023136"/>
    </source>
</evidence>
<dbReference type="InterPro" id="IPR019594">
    <property type="entry name" value="Glu/Gly-bd"/>
</dbReference>
<evidence type="ECO:0000313" key="16">
    <source>
        <dbReference type="EMBL" id="KAK8380493.1"/>
    </source>
</evidence>
<evidence type="ECO:0000256" key="11">
    <source>
        <dbReference type="ARBA" id="ARBA00023286"/>
    </source>
</evidence>
<keyword evidence="4" id="KW-1003">Cell membrane</keyword>
<evidence type="ECO:0000256" key="4">
    <source>
        <dbReference type="ARBA" id="ARBA00022475"/>
    </source>
</evidence>
<reference evidence="16 17" key="1">
    <citation type="submission" date="2023-03" db="EMBL/GenBank/DDBJ databases">
        <title>High-quality genome of Scylla paramamosain provides insights in environmental adaptation.</title>
        <authorList>
            <person name="Zhang L."/>
        </authorList>
    </citation>
    <scope>NUCLEOTIDE SEQUENCE [LARGE SCALE GENOMIC DNA]</scope>
    <source>
        <strain evidence="16">LZ_2023a</strain>
        <tissue evidence="16">Muscle</tissue>
    </source>
</reference>
<evidence type="ECO:0000256" key="2">
    <source>
        <dbReference type="ARBA" id="ARBA00008685"/>
    </source>
</evidence>
<dbReference type="GO" id="GO:0050906">
    <property type="term" value="P:detection of stimulus involved in sensory perception"/>
    <property type="evidence" value="ECO:0007669"/>
    <property type="project" value="UniProtKB-ARBA"/>
</dbReference>
<dbReference type="PANTHER" id="PTHR42643">
    <property type="entry name" value="IONOTROPIC RECEPTOR 20A-RELATED"/>
    <property type="match status" value="1"/>
</dbReference>
<evidence type="ECO:0000256" key="7">
    <source>
        <dbReference type="ARBA" id="ARBA00023065"/>
    </source>
</evidence>
<accession>A0AAW0SZS6</accession>
<name>A0AAW0SZS6_SCYPA</name>
<keyword evidence="17" id="KW-1185">Reference proteome</keyword>
<proteinExistence type="inferred from homology"/>
<keyword evidence="5 13" id="KW-0812">Transmembrane</keyword>
<keyword evidence="7" id="KW-0406">Ion transport</keyword>
<keyword evidence="6 13" id="KW-1133">Transmembrane helix</keyword>
<dbReference type="GO" id="GO:0015276">
    <property type="term" value="F:ligand-gated monoatomic ion channel activity"/>
    <property type="evidence" value="ECO:0007669"/>
    <property type="project" value="InterPro"/>
</dbReference>
<comment type="similarity">
    <text evidence="2">Belongs to the glutamate-gated ion channel (TC 1.A.10.1) family.</text>
</comment>
<dbReference type="Gene3D" id="3.40.190.10">
    <property type="entry name" value="Periplasmic binding protein-like II"/>
    <property type="match status" value="1"/>
</dbReference>
<comment type="subcellular location">
    <subcellularLocation>
        <location evidence="1">Cell membrane</location>
        <topology evidence="1">Multi-pass membrane protein</topology>
    </subcellularLocation>
</comment>
<evidence type="ECO:0000256" key="9">
    <source>
        <dbReference type="ARBA" id="ARBA00023170"/>
    </source>
</evidence>
<keyword evidence="11" id="KW-1071">Ligand-gated ion channel</keyword>
<evidence type="ECO:0000256" key="1">
    <source>
        <dbReference type="ARBA" id="ARBA00004651"/>
    </source>
</evidence>
<evidence type="ECO:0000256" key="13">
    <source>
        <dbReference type="SAM" id="Phobius"/>
    </source>
</evidence>
<feature type="transmembrane region" description="Helical" evidence="13">
    <location>
        <begin position="137"/>
        <end position="163"/>
    </location>
</feature>
<dbReference type="EMBL" id="JARAKH010000042">
    <property type="protein sequence ID" value="KAK8380493.1"/>
    <property type="molecule type" value="Genomic_DNA"/>
</dbReference>
<evidence type="ECO:0000256" key="10">
    <source>
        <dbReference type="ARBA" id="ARBA00023180"/>
    </source>
</evidence>
<dbReference type="Gene3D" id="1.10.287.70">
    <property type="match status" value="1"/>
</dbReference>
<gene>
    <name evidence="16" type="ORF">O3P69_016827</name>
</gene>
<keyword evidence="12" id="KW-0407">Ion channel</keyword>